<sequence>MRINDTRKTAACRLPSTYRASTLPSGLRRRFSNFGDGMEVLEPGELIADIRQRTEKMRNLYLKL</sequence>
<dbReference type="AlphaFoldDB" id="A0A410WXA5"/>
<name>A0A410WXA5_9BACL</name>
<organism evidence="1 2">
    <name type="scientific">Paenibacillus chitinolyticus</name>
    <dbReference type="NCBI Taxonomy" id="79263"/>
    <lineage>
        <taxon>Bacteria</taxon>
        <taxon>Bacillati</taxon>
        <taxon>Bacillota</taxon>
        <taxon>Bacilli</taxon>
        <taxon>Bacillales</taxon>
        <taxon>Paenibacillaceae</taxon>
        <taxon>Paenibacillus</taxon>
    </lineage>
</organism>
<proteinExistence type="predicted"/>
<dbReference type="KEGG" id="pchi:PC41400_15750"/>
<evidence type="ECO:0000313" key="2">
    <source>
        <dbReference type="Proteomes" id="UP000288943"/>
    </source>
</evidence>
<gene>
    <name evidence="1" type="ORF">PC41400_15750</name>
</gene>
<dbReference type="OrthoDB" id="9815009at2"/>
<accession>A0A410WXA5</accession>
<reference evidence="1 2" key="1">
    <citation type="submission" date="2018-01" db="EMBL/GenBank/DDBJ databases">
        <title>The whole genome sequencing and assembly of Paenibacillus chitinolyticus KCCM 41400 strain.</title>
        <authorList>
            <person name="Kim J.-Y."/>
            <person name="Park M.-K."/>
            <person name="Lee Y.-J."/>
            <person name="Yi H."/>
            <person name="Bahn Y.-S."/>
            <person name="Kim J.F."/>
            <person name="Lee D.-W."/>
        </authorList>
    </citation>
    <scope>NUCLEOTIDE SEQUENCE [LARGE SCALE GENOMIC DNA]</scope>
    <source>
        <strain evidence="1 2">KCCM 41400</strain>
    </source>
</reference>
<evidence type="ECO:0000313" key="1">
    <source>
        <dbReference type="EMBL" id="QAV19055.1"/>
    </source>
</evidence>
<protein>
    <submittedName>
        <fullName evidence="1">Uncharacterized protein</fullName>
    </submittedName>
</protein>
<dbReference type="EMBL" id="CP026520">
    <property type="protein sequence ID" value="QAV19055.1"/>
    <property type="molecule type" value="Genomic_DNA"/>
</dbReference>
<dbReference type="Proteomes" id="UP000288943">
    <property type="component" value="Chromosome"/>
</dbReference>